<dbReference type="CDD" id="cd02440">
    <property type="entry name" value="AdoMet_MTases"/>
    <property type="match status" value="1"/>
</dbReference>
<dbReference type="AlphaFoldDB" id="A0A0K0Y954"/>
<dbReference type="STRING" id="1458307.OSB_29770"/>
<accession>A0A0K0Y954</accession>
<reference evidence="1 2" key="1">
    <citation type="journal article" date="2015" name="Genome Announc.">
        <title>Closed Genome Sequence of Octadecabacter temperatus SB1, the First Mesophilic Species of the Genus Octadecabacter.</title>
        <authorList>
            <person name="Voget S."/>
            <person name="Billerbeck S."/>
            <person name="Simon M."/>
            <person name="Daniel R."/>
        </authorList>
    </citation>
    <scope>NUCLEOTIDE SEQUENCE [LARGE SCALE GENOMIC DNA]</scope>
    <source>
        <strain evidence="1 2">SB1</strain>
    </source>
</reference>
<proteinExistence type="predicted"/>
<dbReference type="OrthoDB" id="456767at2"/>
<dbReference type="KEGG" id="otm:OSB_29770"/>
<dbReference type="EMBL" id="CP012160">
    <property type="protein sequence ID" value="AKS47494.1"/>
    <property type="molecule type" value="Genomic_DNA"/>
</dbReference>
<sequence length="234" mass="26837">MQIVNSRGVDFPVDGTIIDKHLRKILEKDHYEGPEVRGLERFIKKSDRVLELGAGIGFISTYLLKVLGVKRTLSFEANPDMLPYIREVQGLNGVKNGKVRNQILFNDTADMPEAVPFFITDPLRSSSMVKPSEGFVREVEVPTARLSDVIEEFDPTVIVCDIEGGETEIFEAVEFKNVKRVYAESHRRKYGGLGMRKFFHDMHRHDFFFNARYSADGQVLFNRLLPQHRGLFEK</sequence>
<dbReference type="Pfam" id="PF05050">
    <property type="entry name" value="Methyltransf_21"/>
    <property type="match status" value="1"/>
</dbReference>
<dbReference type="SUPFAM" id="SSF53335">
    <property type="entry name" value="S-adenosyl-L-methionine-dependent methyltransferases"/>
    <property type="match status" value="1"/>
</dbReference>
<keyword evidence="2" id="KW-1185">Reference proteome</keyword>
<name>A0A0K0Y954_9RHOB</name>
<dbReference type="RefSeq" id="WP_049835685.1">
    <property type="nucleotide sequence ID" value="NZ_CP012160.1"/>
</dbReference>
<dbReference type="InterPro" id="IPR029063">
    <property type="entry name" value="SAM-dependent_MTases_sf"/>
</dbReference>
<evidence type="ECO:0000313" key="2">
    <source>
        <dbReference type="Proteomes" id="UP000067444"/>
    </source>
</evidence>
<evidence type="ECO:0000313" key="1">
    <source>
        <dbReference type="EMBL" id="AKS47494.1"/>
    </source>
</evidence>
<dbReference type="Gene3D" id="3.40.50.150">
    <property type="entry name" value="Vaccinia Virus protein VP39"/>
    <property type="match status" value="1"/>
</dbReference>
<gene>
    <name evidence="1" type="ORF">OSB_29770</name>
</gene>
<dbReference type="InterPro" id="IPR006342">
    <property type="entry name" value="FkbM_mtfrase"/>
</dbReference>
<protein>
    <submittedName>
        <fullName evidence="1">Uncharacterized protein</fullName>
    </submittedName>
</protein>
<dbReference type="Proteomes" id="UP000067444">
    <property type="component" value="Chromosome"/>
</dbReference>
<dbReference type="NCBIfam" id="TIGR01444">
    <property type="entry name" value="fkbM_fam"/>
    <property type="match status" value="1"/>
</dbReference>
<organism evidence="1 2">
    <name type="scientific">Octadecabacter temperatus</name>
    <dbReference type="NCBI Taxonomy" id="1458307"/>
    <lineage>
        <taxon>Bacteria</taxon>
        <taxon>Pseudomonadati</taxon>
        <taxon>Pseudomonadota</taxon>
        <taxon>Alphaproteobacteria</taxon>
        <taxon>Rhodobacterales</taxon>
        <taxon>Roseobacteraceae</taxon>
        <taxon>Octadecabacter</taxon>
    </lineage>
</organism>